<name>A0A0C9VWF5_SPHS4</name>
<feature type="region of interest" description="Disordered" evidence="1">
    <location>
        <begin position="64"/>
        <end position="83"/>
    </location>
</feature>
<accession>A0A0C9VWF5</accession>
<organism evidence="2 3">
    <name type="scientific">Sphaerobolus stellatus (strain SS14)</name>
    <dbReference type="NCBI Taxonomy" id="990650"/>
    <lineage>
        <taxon>Eukaryota</taxon>
        <taxon>Fungi</taxon>
        <taxon>Dikarya</taxon>
        <taxon>Basidiomycota</taxon>
        <taxon>Agaricomycotina</taxon>
        <taxon>Agaricomycetes</taxon>
        <taxon>Phallomycetidae</taxon>
        <taxon>Geastrales</taxon>
        <taxon>Sphaerobolaceae</taxon>
        <taxon>Sphaerobolus</taxon>
    </lineage>
</organism>
<proteinExistence type="predicted"/>
<dbReference type="AlphaFoldDB" id="A0A0C9VWF5"/>
<gene>
    <name evidence="2" type="ORF">M422DRAFT_248263</name>
</gene>
<dbReference type="HOGENOM" id="CLU_1441901_0_0_1"/>
<evidence type="ECO:0000313" key="3">
    <source>
        <dbReference type="Proteomes" id="UP000054279"/>
    </source>
</evidence>
<sequence length="188" mass="20024">MRLLAAERAAVNFQCGLYCFSTPPRPHCAPSLPDAPPPPALAGLCASNATPRRPYRALHRRMWRHLPPSPSRPSHPPPEVARSSRLCWPPRGVFRVDCDTPTLPSRSPLPKAAAASRVPALPLRSLAVPNAAGDTQGGLRLQFNPSASLSGSPTWDLAATSYVHLPAPPAHPLRLLAAPKAAGSTQRC</sequence>
<feature type="compositionally biased region" description="Pro residues" evidence="1">
    <location>
        <begin position="67"/>
        <end position="79"/>
    </location>
</feature>
<reference evidence="2 3" key="1">
    <citation type="submission" date="2014-06" db="EMBL/GenBank/DDBJ databases">
        <title>Evolutionary Origins and Diversification of the Mycorrhizal Mutualists.</title>
        <authorList>
            <consortium name="DOE Joint Genome Institute"/>
            <consortium name="Mycorrhizal Genomics Consortium"/>
            <person name="Kohler A."/>
            <person name="Kuo A."/>
            <person name="Nagy L.G."/>
            <person name="Floudas D."/>
            <person name="Copeland A."/>
            <person name="Barry K.W."/>
            <person name="Cichocki N."/>
            <person name="Veneault-Fourrey C."/>
            <person name="LaButti K."/>
            <person name="Lindquist E.A."/>
            <person name="Lipzen A."/>
            <person name="Lundell T."/>
            <person name="Morin E."/>
            <person name="Murat C."/>
            <person name="Riley R."/>
            <person name="Ohm R."/>
            <person name="Sun H."/>
            <person name="Tunlid A."/>
            <person name="Henrissat B."/>
            <person name="Grigoriev I.V."/>
            <person name="Hibbett D.S."/>
            <person name="Martin F."/>
        </authorList>
    </citation>
    <scope>NUCLEOTIDE SEQUENCE [LARGE SCALE GENOMIC DNA]</scope>
    <source>
        <strain evidence="2 3">SS14</strain>
    </source>
</reference>
<evidence type="ECO:0000313" key="2">
    <source>
        <dbReference type="EMBL" id="KIJ48092.1"/>
    </source>
</evidence>
<keyword evidence="3" id="KW-1185">Reference proteome</keyword>
<protein>
    <submittedName>
        <fullName evidence="2">Uncharacterized protein</fullName>
    </submittedName>
</protein>
<evidence type="ECO:0000256" key="1">
    <source>
        <dbReference type="SAM" id="MobiDB-lite"/>
    </source>
</evidence>
<dbReference type="Proteomes" id="UP000054279">
    <property type="component" value="Unassembled WGS sequence"/>
</dbReference>
<dbReference type="EMBL" id="KN837099">
    <property type="protein sequence ID" value="KIJ48092.1"/>
    <property type="molecule type" value="Genomic_DNA"/>
</dbReference>